<dbReference type="RefSeq" id="WP_173199221.1">
    <property type="nucleotide sequence ID" value="NZ_JABFCX010000003.1"/>
</dbReference>
<keyword evidence="1" id="KW-0472">Membrane</keyword>
<dbReference type="Proteomes" id="UP000536835">
    <property type="component" value="Unassembled WGS sequence"/>
</dbReference>
<keyword evidence="3" id="KW-1185">Reference proteome</keyword>
<feature type="transmembrane region" description="Helical" evidence="1">
    <location>
        <begin position="35"/>
        <end position="60"/>
    </location>
</feature>
<proteinExistence type="predicted"/>
<keyword evidence="1" id="KW-0812">Transmembrane</keyword>
<evidence type="ECO:0000313" key="3">
    <source>
        <dbReference type="Proteomes" id="UP000536835"/>
    </source>
</evidence>
<name>A0A7Y3RNN3_9PROT</name>
<accession>A0A7Y3RNN3</accession>
<organism evidence="2 3">
    <name type="scientific">Parvularcula mediterranea</name>
    <dbReference type="NCBI Taxonomy" id="2732508"/>
    <lineage>
        <taxon>Bacteria</taxon>
        <taxon>Pseudomonadati</taxon>
        <taxon>Pseudomonadota</taxon>
        <taxon>Alphaproteobacteria</taxon>
        <taxon>Parvularculales</taxon>
        <taxon>Parvularculaceae</taxon>
        <taxon>Parvularcula</taxon>
    </lineage>
</organism>
<sequence length="78" mass="8127">MRMTAHAAIPVSQPALARRERVQAAASSLVVTSGAVLAALAFVAALLVSLPLMLAASATLHPTVGKRRGWRELEPVEA</sequence>
<keyword evidence="1" id="KW-1133">Transmembrane helix</keyword>
<dbReference type="EMBL" id="JABFCX010000003">
    <property type="protein sequence ID" value="NNU16602.1"/>
    <property type="molecule type" value="Genomic_DNA"/>
</dbReference>
<evidence type="ECO:0000313" key="2">
    <source>
        <dbReference type="EMBL" id="NNU16602.1"/>
    </source>
</evidence>
<reference evidence="2 3" key="1">
    <citation type="submission" date="2020-05" db="EMBL/GenBank/DDBJ databases">
        <title>Parvularcula mediterraneae sp. nov., isolated from polypropylene straw from shallow seawater of the seashore of Laganas in Zakynthos island, Greece.</title>
        <authorList>
            <person name="Szabo I."/>
            <person name="Al-Omari J."/>
            <person name="Rado J."/>
            <person name="Szerdahelyi G.S."/>
        </authorList>
    </citation>
    <scope>NUCLEOTIDE SEQUENCE [LARGE SCALE GENOMIC DNA]</scope>
    <source>
        <strain evidence="2 3">ZS-1/3</strain>
    </source>
</reference>
<evidence type="ECO:0000256" key="1">
    <source>
        <dbReference type="SAM" id="Phobius"/>
    </source>
</evidence>
<comment type="caution">
    <text evidence="2">The sequence shown here is derived from an EMBL/GenBank/DDBJ whole genome shotgun (WGS) entry which is preliminary data.</text>
</comment>
<gene>
    <name evidence="2" type="ORF">HK107_09745</name>
</gene>
<dbReference type="AlphaFoldDB" id="A0A7Y3RNN3"/>
<protein>
    <submittedName>
        <fullName evidence="2">Uncharacterized protein</fullName>
    </submittedName>
</protein>